<evidence type="ECO:0000256" key="6">
    <source>
        <dbReference type="SAM" id="MobiDB-lite"/>
    </source>
</evidence>
<reference evidence="9" key="1">
    <citation type="submission" date="2021-01" db="EMBL/GenBank/DDBJ databases">
        <authorList>
            <person name="Corre E."/>
            <person name="Pelletier E."/>
            <person name="Niang G."/>
            <person name="Scheremetjew M."/>
            <person name="Finn R."/>
            <person name="Kale V."/>
            <person name="Holt S."/>
            <person name="Cochrane G."/>
            <person name="Meng A."/>
            <person name="Brown T."/>
            <person name="Cohen L."/>
        </authorList>
    </citation>
    <scope>NUCLEOTIDE SEQUENCE</scope>
    <source>
        <strain evidence="9">10249 10 AB</strain>
    </source>
</reference>
<dbReference type="AlphaFoldDB" id="A0A7S4EJE4"/>
<dbReference type="PROSITE" id="PS51257">
    <property type="entry name" value="PROKAR_LIPOPROTEIN"/>
    <property type="match status" value="1"/>
</dbReference>
<dbReference type="Pfam" id="PF06925">
    <property type="entry name" value="MGDG_synth"/>
    <property type="match status" value="1"/>
</dbReference>
<gene>
    <name evidence="9" type="ORF">PAUS00366_LOCUS10271</name>
</gene>
<dbReference type="GO" id="GO:0031969">
    <property type="term" value="C:chloroplast membrane"/>
    <property type="evidence" value="ECO:0007669"/>
    <property type="project" value="UniProtKB-SubCell"/>
</dbReference>
<feature type="region of interest" description="Disordered" evidence="6">
    <location>
        <begin position="1"/>
        <end position="68"/>
    </location>
</feature>
<feature type="compositionally biased region" description="Basic and acidic residues" evidence="6">
    <location>
        <begin position="27"/>
        <end position="57"/>
    </location>
</feature>
<feature type="compositionally biased region" description="Polar residues" evidence="6">
    <location>
        <begin position="10"/>
        <end position="20"/>
    </location>
</feature>
<evidence type="ECO:0000256" key="5">
    <source>
        <dbReference type="ARBA" id="ARBA00046299"/>
    </source>
</evidence>
<feature type="domain" description="Glycosyl transferase family 28 C-terminal" evidence="7">
    <location>
        <begin position="510"/>
        <end position="615"/>
    </location>
</feature>
<dbReference type="Gene3D" id="3.40.50.2000">
    <property type="entry name" value="Glycogen Phosphorylase B"/>
    <property type="match status" value="2"/>
</dbReference>
<evidence type="ECO:0000256" key="4">
    <source>
        <dbReference type="ARBA" id="ARBA00022679"/>
    </source>
</evidence>
<dbReference type="GO" id="GO:0046509">
    <property type="term" value="F:1,2-diacylglycerol 3-beta-galactosyltransferase activity"/>
    <property type="evidence" value="ECO:0007669"/>
    <property type="project" value="UniProtKB-EC"/>
</dbReference>
<protein>
    <recommendedName>
        <fullName evidence="2">monogalactosyldiacylglycerol synthase</fullName>
        <ecNumber evidence="2">2.4.1.46</ecNumber>
    </recommendedName>
</protein>
<dbReference type="GO" id="GO:0009247">
    <property type="term" value="P:glycolipid biosynthetic process"/>
    <property type="evidence" value="ECO:0007669"/>
    <property type="project" value="InterPro"/>
</dbReference>
<dbReference type="PANTHER" id="PTHR43025">
    <property type="entry name" value="MONOGALACTOSYLDIACYLGLYCEROL SYNTHASE"/>
    <property type="match status" value="1"/>
</dbReference>
<dbReference type="InterPro" id="IPR009695">
    <property type="entry name" value="Diacylglyc_glucosyltr_N"/>
</dbReference>
<feature type="domain" description="Diacylglycerol glucosyltransferase N-terminal" evidence="8">
    <location>
        <begin position="86"/>
        <end position="258"/>
    </location>
</feature>
<evidence type="ECO:0000256" key="3">
    <source>
        <dbReference type="ARBA" id="ARBA00022676"/>
    </source>
</evidence>
<dbReference type="EC" id="2.4.1.46" evidence="2"/>
<dbReference type="InterPro" id="IPR007235">
    <property type="entry name" value="Glyco_trans_28_C"/>
</dbReference>
<organism evidence="9">
    <name type="scientific">Pseudo-nitzschia australis</name>
    <dbReference type="NCBI Taxonomy" id="44445"/>
    <lineage>
        <taxon>Eukaryota</taxon>
        <taxon>Sar</taxon>
        <taxon>Stramenopiles</taxon>
        <taxon>Ochrophyta</taxon>
        <taxon>Bacillariophyta</taxon>
        <taxon>Bacillariophyceae</taxon>
        <taxon>Bacillariophycidae</taxon>
        <taxon>Bacillariales</taxon>
        <taxon>Bacillariaceae</taxon>
        <taxon>Pseudo-nitzschia</taxon>
    </lineage>
</organism>
<comment type="subcellular location">
    <subcellularLocation>
        <location evidence="5">Plastid</location>
        <location evidence="5">Chloroplast membrane</location>
    </subcellularLocation>
</comment>
<evidence type="ECO:0000256" key="1">
    <source>
        <dbReference type="ARBA" id="ARBA00006962"/>
    </source>
</evidence>
<sequence>MNWKDPGNTVGASSSCSSLDQENENENENKNKNDGKQRTDESSSKMEDKDLDTRANGDEDSSSDRSSVPAGGLKVLFLSSDTGGGHRASAESLAAQFELLFHGSSYDLLDLATEAYLPPYNSIVPYYKHLSAHPNQWKILYRVSNSRAMERVVETNIKVMSVVCERTIRKKIKSYKPDVVVSVHPLQTSVPVLSCAKISHETGKHLPMFTVVTDLGSCHSTWFSGGVEKLFVGSPQIHDLARAKGIPEDKLVLVGLPIRHDFAVESKALGDRLGEEGKIYQCQVREKLGLPATDRKTLLVMGGGEGVGSLSNIVDALYIELVKQSVDAVIMVVCGRNETLQKGLENRDWGEVFQNRATTKIEKKKRGLFSAATLFPDLTGGCGDSAEIALTAGCIEAGGSFNSLRKILSTGSIRNNDSAMFIPSPTNKMESIEDETKEQNMFDAFYDPEDEEQKATIQPLDTIPSGELAANKEETTYFPGDERCDTTLQQNDDYDIKPTGSLETNGTGAVSVVPLGFVKNMAQYMVAADVLISKAGPGTISEAAALSLPVMLTSFLPGQEEGNVDYVVEGGFGSFCQDTDTQAIAEEVVLWLNDELKLKEMSDAAKKLGHPFAAQDIVQQIGDSTLKWKLLNDGQFTEIIDGGDLSDDEKEKEEIAKIMAEEEEINAHIIASAELKEEGIEPETSHGTI</sequence>
<comment type="similarity">
    <text evidence="1">Belongs to the glycosyltransferase 28 family.</text>
</comment>
<dbReference type="PANTHER" id="PTHR43025:SF3">
    <property type="entry name" value="MONOGALACTOSYLDIACYLGLYCEROL SYNTHASE 1, CHLOROPLASTIC"/>
    <property type="match status" value="1"/>
</dbReference>
<dbReference type="EMBL" id="HBIX01013961">
    <property type="protein sequence ID" value="CAE0717519.1"/>
    <property type="molecule type" value="Transcribed_RNA"/>
</dbReference>
<evidence type="ECO:0000259" key="7">
    <source>
        <dbReference type="Pfam" id="PF04101"/>
    </source>
</evidence>
<keyword evidence="4" id="KW-0808">Transferase</keyword>
<name>A0A7S4EJE4_9STRA</name>
<dbReference type="Pfam" id="PF04101">
    <property type="entry name" value="Glyco_tran_28_C"/>
    <property type="match status" value="1"/>
</dbReference>
<evidence type="ECO:0000259" key="8">
    <source>
        <dbReference type="Pfam" id="PF06925"/>
    </source>
</evidence>
<keyword evidence="3" id="KW-0328">Glycosyltransferase</keyword>
<evidence type="ECO:0000256" key="2">
    <source>
        <dbReference type="ARBA" id="ARBA00012615"/>
    </source>
</evidence>
<accession>A0A7S4EJE4</accession>
<evidence type="ECO:0000313" key="9">
    <source>
        <dbReference type="EMBL" id="CAE0717519.1"/>
    </source>
</evidence>
<dbReference type="InterPro" id="IPR050519">
    <property type="entry name" value="Glycosyltransf_28_UgtP"/>
</dbReference>
<dbReference type="SUPFAM" id="SSF53756">
    <property type="entry name" value="UDP-Glycosyltransferase/glycogen phosphorylase"/>
    <property type="match status" value="2"/>
</dbReference>
<proteinExistence type="inferred from homology"/>